<reference evidence="3" key="1">
    <citation type="journal article" date="2013" name="Science">
        <title>Comparative analysis of bat genomes provides insight into the evolution of flight and immunity.</title>
        <authorList>
            <person name="Zhang G."/>
            <person name="Cowled C."/>
            <person name="Shi Z."/>
            <person name="Huang Z."/>
            <person name="Bishop-Lilly K.A."/>
            <person name="Fang X."/>
            <person name="Wynne J.W."/>
            <person name="Xiong Z."/>
            <person name="Baker M.L."/>
            <person name="Zhao W."/>
            <person name="Tachedjian M."/>
            <person name="Zhu Y."/>
            <person name="Zhou P."/>
            <person name="Jiang X."/>
            <person name="Ng J."/>
            <person name="Yang L."/>
            <person name="Wu L."/>
            <person name="Xiao J."/>
            <person name="Feng Y."/>
            <person name="Chen Y."/>
            <person name="Sun X."/>
            <person name="Zhang Y."/>
            <person name="Marsh G.A."/>
            <person name="Crameri G."/>
            <person name="Broder C.C."/>
            <person name="Frey K.G."/>
            <person name="Wang L.F."/>
            <person name="Wang J."/>
        </authorList>
    </citation>
    <scope>NUCLEOTIDE SEQUENCE [LARGE SCALE GENOMIC DNA]</scope>
</reference>
<evidence type="ECO:0000313" key="3">
    <source>
        <dbReference type="Proteomes" id="UP000010552"/>
    </source>
</evidence>
<dbReference type="EMBL" id="KB030862">
    <property type="protein sequence ID" value="ELK08800.1"/>
    <property type="molecule type" value="Genomic_DNA"/>
</dbReference>
<feature type="compositionally biased region" description="Low complexity" evidence="1">
    <location>
        <begin position="20"/>
        <end position="30"/>
    </location>
</feature>
<accession>L5KB85</accession>
<dbReference type="InParanoid" id="L5KB85"/>
<organism evidence="2 3">
    <name type="scientific">Pteropus alecto</name>
    <name type="common">Black flying fox</name>
    <dbReference type="NCBI Taxonomy" id="9402"/>
    <lineage>
        <taxon>Eukaryota</taxon>
        <taxon>Metazoa</taxon>
        <taxon>Chordata</taxon>
        <taxon>Craniata</taxon>
        <taxon>Vertebrata</taxon>
        <taxon>Euteleostomi</taxon>
        <taxon>Mammalia</taxon>
        <taxon>Eutheria</taxon>
        <taxon>Laurasiatheria</taxon>
        <taxon>Chiroptera</taxon>
        <taxon>Yinpterochiroptera</taxon>
        <taxon>Pteropodoidea</taxon>
        <taxon>Pteropodidae</taxon>
        <taxon>Pteropodinae</taxon>
        <taxon>Pteropus</taxon>
    </lineage>
</organism>
<sequence>MVLLIMKLDQLDQDIENALSTSSSPSSTPTNLRRHVDLESGSESGADTISVNQAQTNLSSNIESTDLPSSTPVASSGTKPKSTDKYGNRKCRFIPDMEFSDSVNSWDRRFEV</sequence>
<feature type="region of interest" description="Disordered" evidence="1">
    <location>
        <begin position="18"/>
        <end position="88"/>
    </location>
</feature>
<dbReference type="STRING" id="9402.L5KB85"/>
<dbReference type="Proteomes" id="UP000010552">
    <property type="component" value="Unassembled WGS sequence"/>
</dbReference>
<gene>
    <name evidence="2" type="ORF">PAL_GLEAN10021622</name>
</gene>
<evidence type="ECO:0000313" key="2">
    <source>
        <dbReference type="EMBL" id="ELK08800.1"/>
    </source>
</evidence>
<dbReference type="AlphaFoldDB" id="L5KB85"/>
<feature type="compositionally biased region" description="Polar residues" evidence="1">
    <location>
        <begin position="41"/>
        <end position="80"/>
    </location>
</feature>
<name>L5KB85_PTEAL</name>
<protein>
    <submittedName>
        <fullName evidence="2">Rho GTPase-activating protein 7</fullName>
    </submittedName>
</protein>
<proteinExistence type="predicted"/>
<evidence type="ECO:0000256" key="1">
    <source>
        <dbReference type="SAM" id="MobiDB-lite"/>
    </source>
</evidence>
<keyword evidence="3" id="KW-1185">Reference proteome</keyword>